<organism evidence="2 3">
    <name type="scientific">Limnobacter profundi</name>
    <dbReference type="NCBI Taxonomy" id="2732163"/>
    <lineage>
        <taxon>Bacteria</taxon>
        <taxon>Pseudomonadati</taxon>
        <taxon>Pseudomonadota</taxon>
        <taxon>Betaproteobacteria</taxon>
        <taxon>Burkholderiales</taxon>
        <taxon>Burkholderiaceae</taxon>
        <taxon>Limnobacter</taxon>
    </lineage>
</organism>
<evidence type="ECO:0000313" key="2">
    <source>
        <dbReference type="EMBL" id="QJR30333.1"/>
    </source>
</evidence>
<dbReference type="EMBL" id="CP053084">
    <property type="protein sequence ID" value="QJR30333.1"/>
    <property type="molecule type" value="Genomic_DNA"/>
</dbReference>
<evidence type="ECO:0000313" key="3">
    <source>
        <dbReference type="Proteomes" id="UP000501130"/>
    </source>
</evidence>
<proteinExistence type="predicted"/>
<keyword evidence="1" id="KW-0732">Signal</keyword>
<sequence>MPVVKSNWVKKTLGACLAFSFSTLLISSPFVSTTVLAHAEHGSEGGIPTVSAKAKLPKGLSLQVVKTNAYQFALATDGQQHVEILGEDKRAFLRFDRDKLYADLNATGWHRSRQPGGGPIPERLKDNPKLKPNWVLLDKQPGYGWYDPRLIKEDLAHFNLAMVANGKPISVRIERIEAEPMTGYWRPLLVNEPEFTGLNAMVPGLSGNNFMLSRMGTAKSEFQVLDDQGAPFLELREDGVWLNSMHAWASSVELFHSPGTEQAPWVKVSETGTVTYADPRLNKKPVKTSETGSWVIPVKQKEGEQQNLLKGELKWQTIVEQVN</sequence>
<keyword evidence="3" id="KW-1185">Reference proteome</keyword>
<protein>
    <submittedName>
        <fullName evidence="2">Uncharacterized protein</fullName>
    </submittedName>
</protein>
<accession>A0ABX6N812</accession>
<name>A0ABX6N812_9BURK</name>
<feature type="signal peptide" evidence="1">
    <location>
        <begin position="1"/>
        <end position="26"/>
    </location>
</feature>
<dbReference type="RefSeq" id="WP_171100270.1">
    <property type="nucleotide sequence ID" value="NZ_CP053084.1"/>
</dbReference>
<feature type="chain" id="PRO_5046562546" evidence="1">
    <location>
        <begin position="27"/>
        <end position="323"/>
    </location>
</feature>
<dbReference type="Proteomes" id="UP000501130">
    <property type="component" value="Chromosome"/>
</dbReference>
<reference evidence="2 3" key="1">
    <citation type="submission" date="2020-05" db="EMBL/GenBank/DDBJ databases">
        <title>Compete genome of Limnobacter sp. SAORIC-580.</title>
        <authorList>
            <person name="Song J."/>
            <person name="Cho J.-C."/>
        </authorList>
    </citation>
    <scope>NUCLEOTIDE SEQUENCE [LARGE SCALE GENOMIC DNA]</scope>
    <source>
        <strain evidence="2 3">SAORIC-580</strain>
    </source>
</reference>
<evidence type="ECO:0000256" key="1">
    <source>
        <dbReference type="SAM" id="SignalP"/>
    </source>
</evidence>
<gene>
    <name evidence="2" type="ORF">HKT17_11805</name>
</gene>